<evidence type="ECO:0000313" key="2">
    <source>
        <dbReference type="Proteomes" id="UP000076532"/>
    </source>
</evidence>
<organism evidence="1 2">
    <name type="scientific">Athelia psychrophila</name>
    <dbReference type="NCBI Taxonomy" id="1759441"/>
    <lineage>
        <taxon>Eukaryota</taxon>
        <taxon>Fungi</taxon>
        <taxon>Dikarya</taxon>
        <taxon>Basidiomycota</taxon>
        <taxon>Agaricomycotina</taxon>
        <taxon>Agaricomycetes</taxon>
        <taxon>Agaricomycetidae</taxon>
        <taxon>Atheliales</taxon>
        <taxon>Atheliaceae</taxon>
        <taxon>Athelia</taxon>
    </lineage>
</organism>
<proteinExistence type="predicted"/>
<protein>
    <submittedName>
        <fullName evidence="1">Uncharacterized protein</fullName>
    </submittedName>
</protein>
<accession>A0A165Z0R1</accession>
<reference evidence="1 2" key="1">
    <citation type="journal article" date="2016" name="Mol. Biol. Evol.">
        <title>Comparative Genomics of Early-Diverging Mushroom-Forming Fungi Provides Insights into the Origins of Lignocellulose Decay Capabilities.</title>
        <authorList>
            <person name="Nagy L.G."/>
            <person name="Riley R."/>
            <person name="Tritt A."/>
            <person name="Adam C."/>
            <person name="Daum C."/>
            <person name="Floudas D."/>
            <person name="Sun H."/>
            <person name="Yadav J.S."/>
            <person name="Pangilinan J."/>
            <person name="Larsson K.H."/>
            <person name="Matsuura K."/>
            <person name="Barry K."/>
            <person name="Labutti K."/>
            <person name="Kuo R."/>
            <person name="Ohm R.A."/>
            <person name="Bhattacharya S.S."/>
            <person name="Shirouzu T."/>
            <person name="Yoshinaga Y."/>
            <person name="Martin F.M."/>
            <person name="Grigoriev I.V."/>
            <person name="Hibbett D.S."/>
        </authorList>
    </citation>
    <scope>NUCLEOTIDE SEQUENCE [LARGE SCALE GENOMIC DNA]</scope>
    <source>
        <strain evidence="1 2">CBS 109695</strain>
    </source>
</reference>
<keyword evidence="2" id="KW-1185">Reference proteome</keyword>
<name>A0A165Z0R1_9AGAM</name>
<dbReference type="OrthoDB" id="1046782at2759"/>
<evidence type="ECO:0000313" key="1">
    <source>
        <dbReference type="EMBL" id="KZP10114.1"/>
    </source>
</evidence>
<dbReference type="Proteomes" id="UP000076532">
    <property type="component" value="Unassembled WGS sequence"/>
</dbReference>
<sequence>MSPYIQGIQVIYTDGLNPPAGYVQEEDKKMEDADINKGHGGKYVWIVPVWTDEKSKAVVGFKVVRRQVADQFSWTNKNLAEAAGGDLRYLVPEMPGGSEEKDLPLLSLWLKREGHLIQWTSTGESGLGGISKQALVDGEYHGKSGDINAGRGGDYLYLCYKLDYDNPIEYTD</sequence>
<dbReference type="AlphaFoldDB" id="A0A165Z0R1"/>
<gene>
    <name evidence="1" type="ORF">FIBSPDRAFT_872969</name>
</gene>
<dbReference type="EMBL" id="KV417686">
    <property type="protein sequence ID" value="KZP10114.1"/>
    <property type="molecule type" value="Genomic_DNA"/>
</dbReference>
<dbReference type="STRING" id="436010.A0A165Z0R1"/>